<evidence type="ECO:0000259" key="10">
    <source>
        <dbReference type="Pfam" id="PF03553"/>
    </source>
</evidence>
<evidence type="ECO:0000313" key="12">
    <source>
        <dbReference type="Proteomes" id="UP000027058"/>
    </source>
</evidence>
<evidence type="ECO:0000256" key="1">
    <source>
        <dbReference type="ARBA" id="ARBA00004651"/>
    </source>
</evidence>
<comment type="subcellular location">
    <subcellularLocation>
        <location evidence="1">Cell membrane</location>
        <topology evidence="1">Multi-pass membrane protein</topology>
    </subcellularLocation>
</comment>
<accession>A0AB73C366</accession>
<feature type="transmembrane region" description="Helical" evidence="9">
    <location>
        <begin position="9"/>
        <end position="28"/>
    </location>
</feature>
<feature type="transmembrane region" description="Helical" evidence="9">
    <location>
        <begin position="73"/>
        <end position="100"/>
    </location>
</feature>
<proteinExistence type="inferred from homology"/>
<feature type="transmembrane region" description="Helical" evidence="9">
    <location>
        <begin position="112"/>
        <end position="141"/>
    </location>
</feature>
<feature type="transmembrane region" description="Helical" evidence="9">
    <location>
        <begin position="356"/>
        <end position="381"/>
    </location>
</feature>
<protein>
    <submittedName>
        <fullName evidence="11">Sodium:proton antiporter</fullName>
    </submittedName>
</protein>
<feature type="transmembrane region" description="Helical" evidence="9">
    <location>
        <begin position="427"/>
        <end position="447"/>
    </location>
</feature>
<dbReference type="EMBL" id="JAAH01000059">
    <property type="protein sequence ID" value="KDE72327.1"/>
    <property type="molecule type" value="Genomic_DNA"/>
</dbReference>
<organism evidence="11 12">
    <name type="scientific">Fusobacterium necrophorum DJ-2</name>
    <dbReference type="NCBI Taxonomy" id="1441737"/>
    <lineage>
        <taxon>Bacteria</taxon>
        <taxon>Fusobacteriati</taxon>
        <taxon>Fusobacteriota</taxon>
        <taxon>Fusobacteriia</taxon>
        <taxon>Fusobacteriales</taxon>
        <taxon>Fusobacteriaceae</taxon>
        <taxon>Fusobacterium</taxon>
    </lineage>
</organism>
<dbReference type="Pfam" id="PF03553">
    <property type="entry name" value="Na_H_antiporter"/>
    <property type="match status" value="1"/>
</dbReference>
<evidence type="ECO:0000256" key="2">
    <source>
        <dbReference type="ARBA" id="ARBA00022448"/>
    </source>
</evidence>
<keyword evidence="6 9" id="KW-1133">Transmembrane helix</keyword>
<evidence type="ECO:0000256" key="3">
    <source>
        <dbReference type="ARBA" id="ARBA00022449"/>
    </source>
</evidence>
<keyword evidence="7 9" id="KW-0472">Membrane</keyword>
<evidence type="ECO:0000256" key="5">
    <source>
        <dbReference type="ARBA" id="ARBA00022692"/>
    </source>
</evidence>
<feature type="transmembrane region" description="Helical" evidence="9">
    <location>
        <begin position="34"/>
        <end position="52"/>
    </location>
</feature>
<feature type="transmembrane region" description="Helical" evidence="9">
    <location>
        <begin position="401"/>
        <end position="420"/>
    </location>
</feature>
<dbReference type="GO" id="GO:0015297">
    <property type="term" value="F:antiporter activity"/>
    <property type="evidence" value="ECO:0007669"/>
    <property type="project" value="UniProtKB-KW"/>
</dbReference>
<feature type="transmembrane region" description="Helical" evidence="9">
    <location>
        <begin position="232"/>
        <end position="252"/>
    </location>
</feature>
<evidence type="ECO:0000256" key="9">
    <source>
        <dbReference type="SAM" id="Phobius"/>
    </source>
</evidence>
<dbReference type="Proteomes" id="UP000027058">
    <property type="component" value="Unassembled WGS sequence"/>
</dbReference>
<comment type="similarity">
    <text evidence="8">Belongs to the NhaC Na(+)/H(+) (TC 2.A.35) antiporter family.</text>
</comment>
<keyword evidence="2" id="KW-0813">Transport</keyword>
<evidence type="ECO:0000256" key="8">
    <source>
        <dbReference type="ARBA" id="ARBA00038435"/>
    </source>
</evidence>
<keyword evidence="4" id="KW-1003">Cell membrane</keyword>
<evidence type="ECO:0000256" key="4">
    <source>
        <dbReference type="ARBA" id="ARBA00022475"/>
    </source>
</evidence>
<feature type="transmembrane region" description="Helical" evidence="9">
    <location>
        <begin position="259"/>
        <end position="278"/>
    </location>
</feature>
<dbReference type="AlphaFoldDB" id="A0AB73C366"/>
<feature type="transmembrane region" description="Helical" evidence="9">
    <location>
        <begin position="312"/>
        <end position="335"/>
    </location>
</feature>
<gene>
    <name evidence="11" type="ORF">FUSO8_05490</name>
</gene>
<sequence>MRENFKKNIFLDIVPILTIILAGMLSILKWRIGVIPAILMGVFVSAMVASMRGESLKNIENAMAEGVKRVFPALLTVVLVGLIISSWIMAGIIPSIVFWGFKIINFNNFLPIVFIVTSIVAIITGTSFTSIGTIGVSFMIIARQVEISPEIVAGAIVSGAFLGDKMSPLSDTTNISATLAKTDLFIHIRYMLIDTIPAFIISLIGYKLINGRLISENINMENINLFLTEVETMFNVSPLLFFIPLIVIFLGLKRVPSIIVLFSAVFMGIVSGLFFQNFKVVDIIKNTVLGTKLEFINPLVSRLFSKGGVNEVSGTAIIVMFIGCLVGIIFECNLFQNLLTKIQTRINNSKQLTFSVFISSLIIGIATGAQLLAIVLPASIFFPLFNKFGLENKNLSRIVEATGTVGITLIPWSVPGIFIARTLEIDMIKVIPFLFFPISVVFVNLILNITEIGVARIKDTNNLENEKIKEIKVNN</sequence>
<keyword evidence="5 9" id="KW-0812">Transmembrane</keyword>
<feature type="domain" description="Na+/H+ antiporter NhaC-like C-terminal" evidence="10">
    <location>
        <begin position="159"/>
        <end position="447"/>
    </location>
</feature>
<evidence type="ECO:0000313" key="11">
    <source>
        <dbReference type="EMBL" id="KDE72327.1"/>
    </source>
</evidence>
<dbReference type="RefSeq" id="WP_035906477.1">
    <property type="nucleotide sequence ID" value="NZ_JAAH01000059.1"/>
</dbReference>
<dbReference type="GO" id="GO:0005886">
    <property type="term" value="C:plasma membrane"/>
    <property type="evidence" value="ECO:0007669"/>
    <property type="project" value="UniProtKB-SubCell"/>
</dbReference>
<dbReference type="PANTHER" id="PTHR33451:SF3">
    <property type="entry name" value="MALATE-2H(+)_NA(+)-LACTATE ANTIPORTER"/>
    <property type="match status" value="1"/>
</dbReference>
<evidence type="ECO:0000256" key="6">
    <source>
        <dbReference type="ARBA" id="ARBA00022989"/>
    </source>
</evidence>
<keyword evidence="3" id="KW-0050">Antiport</keyword>
<comment type="caution">
    <text evidence="11">The sequence shown here is derived from an EMBL/GenBank/DDBJ whole genome shotgun (WGS) entry which is preliminary data.</text>
</comment>
<evidence type="ECO:0000256" key="7">
    <source>
        <dbReference type="ARBA" id="ARBA00023136"/>
    </source>
</evidence>
<dbReference type="InterPro" id="IPR018461">
    <property type="entry name" value="Na/H_Antiport_NhaC-like_C"/>
</dbReference>
<feature type="transmembrane region" description="Helical" evidence="9">
    <location>
        <begin position="190"/>
        <end position="209"/>
    </location>
</feature>
<name>A0AB73C366_9FUSO</name>
<dbReference type="PANTHER" id="PTHR33451">
    <property type="entry name" value="MALATE-2H(+)/NA(+)-LACTATE ANTIPORTER"/>
    <property type="match status" value="1"/>
</dbReference>
<reference evidence="11 12" key="1">
    <citation type="submission" date="2014-01" db="EMBL/GenBank/DDBJ databases">
        <title>Comparative genomics of Fusobacterium necrophorum wild isolates.</title>
        <authorList>
            <person name="Kittichotirat W."/>
            <person name="Bumgarner R.E."/>
            <person name="Lawrence P."/>
        </authorList>
    </citation>
    <scope>NUCLEOTIDE SEQUENCE [LARGE SCALE GENOMIC DNA]</scope>
    <source>
        <strain evidence="11 12">DJ-2</strain>
    </source>
</reference>
<dbReference type="InterPro" id="IPR052180">
    <property type="entry name" value="NhaC_Na-H+_Antiporter"/>
</dbReference>